<dbReference type="AlphaFoldDB" id="K0XEM4"/>
<feature type="transmembrane region" description="Helical" evidence="1">
    <location>
        <begin position="68"/>
        <end position="88"/>
    </location>
</feature>
<proteinExistence type="predicted"/>
<evidence type="ECO:0000313" key="3">
    <source>
        <dbReference type="Proteomes" id="UP000006044"/>
    </source>
</evidence>
<accession>K0XEM4</accession>
<keyword evidence="1" id="KW-1133">Transmembrane helix</keyword>
<dbReference type="OrthoDB" id="1093747at2"/>
<dbReference type="GeneID" id="77849710"/>
<dbReference type="RefSeq" id="WP_008862905.1">
    <property type="nucleotide sequence ID" value="NZ_CAXSNY010000009.1"/>
</dbReference>
<evidence type="ECO:0000256" key="1">
    <source>
        <dbReference type="SAM" id="Phobius"/>
    </source>
</evidence>
<reference evidence="2 3" key="1">
    <citation type="submission" date="2012-08" db="EMBL/GenBank/DDBJ databases">
        <title>The Genome Sequence of Barnesiella intestinihominis YIT 11860.</title>
        <authorList>
            <consortium name="The Broad Institute Genome Sequencing Platform"/>
            <person name="Earl A."/>
            <person name="Ward D."/>
            <person name="Feldgarden M."/>
            <person name="Gevers D."/>
            <person name="Morotomi M."/>
            <person name="Walker B."/>
            <person name="Young S.K."/>
            <person name="Zeng Q."/>
            <person name="Gargeya S."/>
            <person name="Fitzgerald M."/>
            <person name="Haas B."/>
            <person name="Abouelleil A."/>
            <person name="Alvarado L."/>
            <person name="Arachchi H.M."/>
            <person name="Berlin A.M."/>
            <person name="Chapman S.B."/>
            <person name="Goldberg J."/>
            <person name="Griggs A."/>
            <person name="Gujja S."/>
            <person name="Hansen M."/>
            <person name="Howarth C."/>
            <person name="Imamovic A."/>
            <person name="Larimer J."/>
            <person name="McCowen C."/>
            <person name="Montmayeur A."/>
            <person name="Murphy C."/>
            <person name="Neiman D."/>
            <person name="Pearson M."/>
            <person name="Priest M."/>
            <person name="Roberts A."/>
            <person name="Saif S."/>
            <person name="Shea T."/>
            <person name="Sisk P."/>
            <person name="Sykes S."/>
            <person name="Wortman J."/>
            <person name="Nusbaum C."/>
            <person name="Birren B."/>
        </authorList>
    </citation>
    <scope>NUCLEOTIDE SEQUENCE [LARGE SCALE GENOMIC DNA]</scope>
    <source>
        <strain evidence="2 3">YIT 11860</strain>
    </source>
</reference>
<comment type="caution">
    <text evidence="2">The sequence shown here is derived from an EMBL/GenBank/DDBJ whole genome shotgun (WGS) entry which is preliminary data.</text>
</comment>
<organism evidence="2 3">
    <name type="scientific">Barnesiella intestinihominis YIT 11860</name>
    <dbReference type="NCBI Taxonomy" id="742726"/>
    <lineage>
        <taxon>Bacteria</taxon>
        <taxon>Pseudomonadati</taxon>
        <taxon>Bacteroidota</taxon>
        <taxon>Bacteroidia</taxon>
        <taxon>Bacteroidales</taxon>
        <taxon>Barnesiellaceae</taxon>
        <taxon>Barnesiella</taxon>
    </lineage>
</organism>
<keyword evidence="3" id="KW-1185">Reference proteome</keyword>
<dbReference type="Proteomes" id="UP000006044">
    <property type="component" value="Unassembled WGS sequence"/>
</dbReference>
<gene>
    <name evidence="2" type="ORF">HMPREF9448_02524</name>
</gene>
<sequence length="89" mass="10370">MERKALNSLGYMELAAFFVFGTFLLGLYYDIVWLQWVTAILFILPMAGVLRYPSRCKERQEPFVKARFAWSLITMFLYLGMGFGLLTIL</sequence>
<protein>
    <submittedName>
        <fullName evidence="2">Uncharacterized protein</fullName>
    </submittedName>
</protein>
<feature type="transmembrane region" description="Helical" evidence="1">
    <location>
        <begin position="9"/>
        <end position="27"/>
    </location>
</feature>
<keyword evidence="1" id="KW-0472">Membrane</keyword>
<keyword evidence="1" id="KW-0812">Transmembrane</keyword>
<dbReference type="EMBL" id="ADLE01000017">
    <property type="protein sequence ID" value="EJZ62405.1"/>
    <property type="molecule type" value="Genomic_DNA"/>
</dbReference>
<name>K0XEM4_9BACT</name>
<evidence type="ECO:0000313" key="2">
    <source>
        <dbReference type="EMBL" id="EJZ62405.1"/>
    </source>
</evidence>
<dbReference type="HOGENOM" id="CLU_2448645_0_0_10"/>
<feature type="transmembrane region" description="Helical" evidence="1">
    <location>
        <begin position="33"/>
        <end position="52"/>
    </location>
</feature>